<dbReference type="PROSITE" id="PS50887">
    <property type="entry name" value="GGDEF"/>
    <property type="match status" value="1"/>
</dbReference>
<sequence length="377" mass="41092">MENAAPELPRLLIVDDSRMVRASIIKHLKGRYAYREEVNGEAAWQTLVLDPTIRAVISDLGMPVLDGFGLLERVRQSKLARVRQLPVIMISGDEDEESRQRAKALGATDFITKGIGTVELLARLESLVRLGRVQDALAQSRAAQVKNPETGLFTRAYLTEQLAQALSLARRHGQSLSLVALSFDHYEALCQAQGPAWVKLLEGRFLEILGGNIRKEDSLGHYAPGAYLILCPETSLASSEAFCERLRRAVATAQVSAQGQRLHLSVSIGIANSLHTPEGEAEAFLGQAVWRMESALVAGGDRVVSHSGGASSAPACPSLEQALAWLAAGEGAQLRPHLGALESRVFPILKFLNTELQWGFPVTDLERRLEDKAEGRH</sequence>
<name>A0A975XUB6_9RHOO</name>
<dbReference type="InterPro" id="IPR050595">
    <property type="entry name" value="Bact_response_regulator"/>
</dbReference>
<dbReference type="PANTHER" id="PTHR44591">
    <property type="entry name" value="STRESS RESPONSE REGULATOR PROTEIN 1"/>
    <property type="match status" value="1"/>
</dbReference>
<dbReference type="KEGG" id="aiq:Azoinq_12370"/>
<feature type="domain" description="Response regulatory" evidence="3">
    <location>
        <begin position="10"/>
        <end position="128"/>
    </location>
</feature>
<dbReference type="InterPro" id="IPR000160">
    <property type="entry name" value="GGDEF_dom"/>
</dbReference>
<feature type="modified residue" description="4-aspartylphosphate" evidence="2">
    <location>
        <position position="59"/>
    </location>
</feature>
<evidence type="ECO:0000313" key="6">
    <source>
        <dbReference type="Proteomes" id="UP000683428"/>
    </source>
</evidence>
<evidence type="ECO:0000259" key="4">
    <source>
        <dbReference type="PROSITE" id="PS50887"/>
    </source>
</evidence>
<dbReference type="PANTHER" id="PTHR44591:SF24">
    <property type="entry name" value="PROTEIN-GLUTAMATE METHYLESTERASE_PROTEIN-GLUTAMINE GLUTAMINASE 1"/>
    <property type="match status" value="1"/>
</dbReference>
<evidence type="ECO:0000313" key="5">
    <source>
        <dbReference type="EMBL" id="QWT48631.1"/>
    </source>
</evidence>
<dbReference type="Pfam" id="PF00072">
    <property type="entry name" value="Response_reg"/>
    <property type="match status" value="1"/>
</dbReference>
<dbReference type="Proteomes" id="UP000683428">
    <property type="component" value="Chromosome"/>
</dbReference>
<dbReference type="PROSITE" id="PS50110">
    <property type="entry name" value="RESPONSE_REGULATORY"/>
    <property type="match status" value="1"/>
</dbReference>
<keyword evidence="6" id="KW-1185">Reference proteome</keyword>
<evidence type="ECO:0000256" key="1">
    <source>
        <dbReference type="ARBA" id="ARBA00022553"/>
    </source>
</evidence>
<evidence type="ECO:0000256" key="2">
    <source>
        <dbReference type="PROSITE-ProRule" id="PRU00169"/>
    </source>
</evidence>
<organism evidence="5 6">
    <name type="scientific">Azospira inquinata</name>
    <dbReference type="NCBI Taxonomy" id="2785627"/>
    <lineage>
        <taxon>Bacteria</taxon>
        <taxon>Pseudomonadati</taxon>
        <taxon>Pseudomonadota</taxon>
        <taxon>Betaproteobacteria</taxon>
        <taxon>Rhodocyclales</taxon>
        <taxon>Rhodocyclaceae</taxon>
        <taxon>Azospira</taxon>
    </lineage>
</organism>
<dbReference type="AlphaFoldDB" id="A0A975XUB6"/>
<dbReference type="CDD" id="cd00156">
    <property type="entry name" value="REC"/>
    <property type="match status" value="1"/>
</dbReference>
<feature type="domain" description="GGDEF" evidence="4">
    <location>
        <begin position="174"/>
        <end position="308"/>
    </location>
</feature>
<dbReference type="EMBL" id="CP064782">
    <property type="protein sequence ID" value="QWT48631.1"/>
    <property type="molecule type" value="Genomic_DNA"/>
</dbReference>
<dbReference type="GO" id="GO:0000160">
    <property type="term" value="P:phosphorelay signal transduction system"/>
    <property type="evidence" value="ECO:0007669"/>
    <property type="project" value="InterPro"/>
</dbReference>
<dbReference type="RefSeq" id="WP_216128634.1">
    <property type="nucleotide sequence ID" value="NZ_CP064782.1"/>
</dbReference>
<keyword evidence="1 2" id="KW-0597">Phosphoprotein</keyword>
<dbReference type="SMART" id="SM00448">
    <property type="entry name" value="REC"/>
    <property type="match status" value="1"/>
</dbReference>
<protein>
    <submittedName>
        <fullName evidence="5">Response regulator</fullName>
    </submittedName>
</protein>
<reference evidence="5" key="1">
    <citation type="submission" date="2020-11" db="EMBL/GenBank/DDBJ databases">
        <title>Azospira inquinata sp. nov.</title>
        <authorList>
            <person name="Moe W.M."/>
            <person name="Mikes M.C."/>
        </authorList>
    </citation>
    <scope>NUCLEOTIDE SEQUENCE</scope>
    <source>
        <strain evidence="5">Azo-3</strain>
    </source>
</reference>
<evidence type="ECO:0000259" key="3">
    <source>
        <dbReference type="PROSITE" id="PS50110"/>
    </source>
</evidence>
<dbReference type="InterPro" id="IPR001789">
    <property type="entry name" value="Sig_transdc_resp-reg_receiver"/>
</dbReference>
<dbReference type="NCBIfam" id="TIGR00254">
    <property type="entry name" value="GGDEF"/>
    <property type="match status" value="1"/>
</dbReference>
<proteinExistence type="predicted"/>
<dbReference type="Pfam" id="PF00990">
    <property type="entry name" value="GGDEF"/>
    <property type="match status" value="1"/>
</dbReference>
<accession>A0A975XUB6</accession>
<gene>
    <name evidence="5" type="ORF">Azoinq_12370</name>
</gene>
<dbReference type="SMART" id="SM00267">
    <property type="entry name" value="GGDEF"/>
    <property type="match status" value="1"/>
</dbReference>